<dbReference type="PROSITE" id="PS50093">
    <property type="entry name" value="PKD"/>
    <property type="match status" value="1"/>
</dbReference>
<dbReference type="OrthoDB" id="4845198at2"/>
<gene>
    <name evidence="4" type="ORF">TAE01_18170</name>
</gene>
<dbReference type="PROSITE" id="PS51318">
    <property type="entry name" value="TAT"/>
    <property type="match status" value="1"/>
</dbReference>
<dbReference type="Pfam" id="PF00801">
    <property type="entry name" value="PKD"/>
    <property type="match status" value="1"/>
</dbReference>
<protein>
    <recommendedName>
        <fullName evidence="6">PKD domain-containing protein</fullName>
    </recommendedName>
</protein>
<dbReference type="InterPro" id="IPR006311">
    <property type="entry name" value="TAT_signal"/>
</dbReference>
<dbReference type="Proteomes" id="UP000321534">
    <property type="component" value="Unassembled WGS sequence"/>
</dbReference>
<dbReference type="Pfam" id="PF22352">
    <property type="entry name" value="K319L-like_PKD"/>
    <property type="match status" value="1"/>
</dbReference>
<dbReference type="GO" id="GO:0005975">
    <property type="term" value="P:carbohydrate metabolic process"/>
    <property type="evidence" value="ECO:0007669"/>
    <property type="project" value="UniProtKB-ARBA"/>
</dbReference>
<evidence type="ECO:0000259" key="2">
    <source>
        <dbReference type="PROSITE" id="PS50093"/>
    </source>
</evidence>
<name>A0A512D0K9_9MICO</name>
<evidence type="ECO:0008006" key="6">
    <source>
        <dbReference type="Google" id="ProtNLM"/>
    </source>
</evidence>
<organism evidence="4 5">
    <name type="scientific">Terrabacter aerolatus</name>
    <dbReference type="NCBI Taxonomy" id="422442"/>
    <lineage>
        <taxon>Bacteria</taxon>
        <taxon>Bacillati</taxon>
        <taxon>Actinomycetota</taxon>
        <taxon>Actinomycetes</taxon>
        <taxon>Micrococcales</taxon>
        <taxon>Intrasporangiaceae</taxon>
        <taxon>Terrabacter</taxon>
    </lineage>
</organism>
<feature type="domain" description="Ig-like" evidence="3">
    <location>
        <begin position="675"/>
        <end position="764"/>
    </location>
</feature>
<proteinExistence type="predicted"/>
<feature type="region of interest" description="Disordered" evidence="1">
    <location>
        <begin position="1"/>
        <end position="24"/>
    </location>
</feature>
<evidence type="ECO:0000313" key="5">
    <source>
        <dbReference type="Proteomes" id="UP000321534"/>
    </source>
</evidence>
<dbReference type="SUPFAM" id="SSF48726">
    <property type="entry name" value="Immunoglobulin"/>
    <property type="match status" value="1"/>
</dbReference>
<dbReference type="AlphaFoldDB" id="A0A512D0K9"/>
<evidence type="ECO:0000313" key="4">
    <source>
        <dbReference type="EMBL" id="GEO30007.1"/>
    </source>
</evidence>
<dbReference type="Gene3D" id="2.60.40.10">
    <property type="entry name" value="Immunoglobulins"/>
    <property type="match status" value="2"/>
</dbReference>
<feature type="region of interest" description="Disordered" evidence="1">
    <location>
        <begin position="206"/>
        <end position="238"/>
    </location>
</feature>
<dbReference type="InterPro" id="IPR007110">
    <property type="entry name" value="Ig-like_dom"/>
</dbReference>
<dbReference type="InterPro" id="IPR022409">
    <property type="entry name" value="PKD/Chitinase_dom"/>
</dbReference>
<feature type="domain" description="PKD" evidence="2">
    <location>
        <begin position="605"/>
        <end position="672"/>
    </location>
</feature>
<dbReference type="SUPFAM" id="SSF49299">
    <property type="entry name" value="PKD domain"/>
    <property type="match status" value="1"/>
</dbReference>
<dbReference type="InterPro" id="IPR036179">
    <property type="entry name" value="Ig-like_dom_sf"/>
</dbReference>
<reference evidence="4 5" key="1">
    <citation type="submission" date="2019-07" db="EMBL/GenBank/DDBJ databases">
        <title>Whole genome shotgun sequence of Terrabacter aerolatus NBRC 106305.</title>
        <authorList>
            <person name="Hosoyama A."/>
            <person name="Uohara A."/>
            <person name="Ohji S."/>
            <person name="Ichikawa N."/>
        </authorList>
    </citation>
    <scope>NUCLEOTIDE SEQUENCE [LARGE SCALE GENOMIC DNA]</scope>
    <source>
        <strain evidence="4 5">NBRC 106305</strain>
    </source>
</reference>
<keyword evidence="5" id="KW-1185">Reference proteome</keyword>
<dbReference type="RefSeq" id="WP_147065573.1">
    <property type="nucleotide sequence ID" value="NZ_BAAARO010000026.1"/>
</dbReference>
<dbReference type="InterPro" id="IPR035986">
    <property type="entry name" value="PKD_dom_sf"/>
</dbReference>
<dbReference type="SMART" id="SM00089">
    <property type="entry name" value="PKD"/>
    <property type="match status" value="2"/>
</dbReference>
<dbReference type="PROSITE" id="PS50835">
    <property type="entry name" value="IG_LIKE"/>
    <property type="match status" value="1"/>
</dbReference>
<dbReference type="InterPro" id="IPR013783">
    <property type="entry name" value="Ig-like_fold"/>
</dbReference>
<accession>A0A512D0K9</accession>
<evidence type="ECO:0000259" key="3">
    <source>
        <dbReference type="PROSITE" id="PS50835"/>
    </source>
</evidence>
<evidence type="ECO:0000256" key="1">
    <source>
        <dbReference type="SAM" id="MobiDB-lite"/>
    </source>
</evidence>
<dbReference type="EMBL" id="BJYX01000007">
    <property type="protein sequence ID" value="GEO30007.1"/>
    <property type="molecule type" value="Genomic_DNA"/>
</dbReference>
<sequence>MFDQPGGAPTTRFTSRPGAKGGGTRRRRLVSALAAIGLAAGLAPVASLAATGAVAPLVAPAVNPVVASSTQFDITGFLQSATLDTPSDPHSGGTLTVNGHSVVVPKETIVILPASALTWQELFTHAPAPYGPSQTGLALGDSPKPLTTYEVHVVGNRVINNSGDRYIAGLVHIAQQDLNSGAGYVNFIDYGTGEMEVGGTPGIAGTGTRVRINDPAVAPSTTSGRYGRAMSPDDRFQVDQDNPTILAETGFPMCIPRSAPTPTNDDPLCPQANRPVYTGTDTSGITPQPALPAQGAAYTLFRMDSPADVDANTCARGTCADPRKQAPFEIGDYVTFAGNLVQDGGANGGQYISAHTIVASLGIYTQPGIDPAYVSVDVSLIGTGGLTVFGAGEAAVRTRFEGMTTDESRMIRLYGIDINPVTGATSDREWGTIMPDPGPPGGAVRGRWRFRPPCTATVATQKACTPPPAGQFIPPTREVRAVVDGLSEFLPGTINANPASQVPGTPGAKTAANGIYYGQYHAPIGEYIFPENVPGTPVPENNFNAIPFLAYGGYTSLTGVKAGVLSPWPSSVAAPAVVCATPTINGAPYSVASGATIPLSGSVTNGASSPVTLQWTAGTSPGGTDLNGALTGATTTTPTFKATGLAAGTYHLTFTASNTCGVASTATTITVQPAPPPTIAPIQNQTVTAGNLVTLTASSSSLPAPTWSWSQTSGPGNPALTQTPAATTAAGTSQLKFTPTVAGTYAFTVKATNANGSSPDTTVTVTVTAAVPTNVTLTPVEYRTTKQRLVVTATSTDTTVSSMRLLPYLTETGTMFDPSTLGAANLTVSLVAPGSFTVTAVGAPPPACNLGGTYATPCAQTPLTVKSLNAAGTVIGTSPPSRLDKIRQ</sequence>
<dbReference type="InterPro" id="IPR000601">
    <property type="entry name" value="PKD_dom"/>
</dbReference>
<comment type="caution">
    <text evidence="4">The sequence shown here is derived from an EMBL/GenBank/DDBJ whole genome shotgun (WGS) entry which is preliminary data.</text>
</comment>